<dbReference type="InterPro" id="IPR019734">
    <property type="entry name" value="TPR_rpt"/>
</dbReference>
<feature type="compositionally biased region" description="Acidic residues" evidence="2">
    <location>
        <begin position="41"/>
        <end position="50"/>
    </location>
</feature>
<evidence type="ECO:0000313" key="4">
    <source>
        <dbReference type="WBParaSite" id="Pan_g20107.t1"/>
    </source>
</evidence>
<dbReference type="WBParaSite" id="Pan_g20107.t1">
    <property type="protein sequence ID" value="Pan_g20107.t1"/>
    <property type="gene ID" value="Pan_g20107"/>
</dbReference>
<evidence type="ECO:0000256" key="2">
    <source>
        <dbReference type="SAM" id="MobiDB-lite"/>
    </source>
</evidence>
<dbReference type="GO" id="GO:0000127">
    <property type="term" value="C:transcription factor TFIIIC complex"/>
    <property type="evidence" value="ECO:0007669"/>
    <property type="project" value="TreeGrafter"/>
</dbReference>
<dbReference type="SUPFAM" id="SSF48452">
    <property type="entry name" value="TPR-like"/>
    <property type="match status" value="2"/>
</dbReference>
<dbReference type="Gene3D" id="1.25.40.10">
    <property type="entry name" value="Tetratricopeptide repeat domain"/>
    <property type="match status" value="3"/>
</dbReference>
<proteinExistence type="predicted"/>
<dbReference type="PANTHER" id="PTHR23082">
    <property type="entry name" value="TRANSCRIPTION INITIATION FACTOR IIIC TFIIIC , POLYPEPTIDE 3-RELATED"/>
    <property type="match status" value="1"/>
</dbReference>
<evidence type="ECO:0000313" key="3">
    <source>
        <dbReference type="Proteomes" id="UP000492821"/>
    </source>
</evidence>
<feature type="repeat" description="TPR" evidence="1">
    <location>
        <begin position="189"/>
        <end position="222"/>
    </location>
</feature>
<dbReference type="InterPro" id="IPR011990">
    <property type="entry name" value="TPR-like_helical_dom_sf"/>
</dbReference>
<feature type="compositionally biased region" description="Basic and acidic residues" evidence="2">
    <location>
        <begin position="1"/>
        <end position="14"/>
    </location>
</feature>
<accession>A0A7E4VG51</accession>
<evidence type="ECO:0000256" key="1">
    <source>
        <dbReference type="PROSITE-ProRule" id="PRU00339"/>
    </source>
</evidence>
<keyword evidence="3" id="KW-1185">Reference proteome</keyword>
<name>A0A7E4VG51_PANRE</name>
<feature type="compositionally biased region" description="Polar residues" evidence="2">
    <location>
        <begin position="95"/>
        <end position="114"/>
    </location>
</feature>
<dbReference type="SMART" id="SM00028">
    <property type="entry name" value="TPR"/>
    <property type="match status" value="4"/>
</dbReference>
<keyword evidence="1" id="KW-0802">TPR repeat</keyword>
<organism evidence="3 4">
    <name type="scientific">Panagrellus redivivus</name>
    <name type="common">Microworm</name>
    <dbReference type="NCBI Taxonomy" id="6233"/>
    <lineage>
        <taxon>Eukaryota</taxon>
        <taxon>Metazoa</taxon>
        <taxon>Ecdysozoa</taxon>
        <taxon>Nematoda</taxon>
        <taxon>Chromadorea</taxon>
        <taxon>Rhabditida</taxon>
        <taxon>Tylenchina</taxon>
        <taxon>Panagrolaimomorpha</taxon>
        <taxon>Panagrolaimoidea</taxon>
        <taxon>Panagrolaimidae</taxon>
        <taxon>Panagrellus</taxon>
    </lineage>
</organism>
<dbReference type="InterPro" id="IPR039340">
    <property type="entry name" value="Tfc4/TFIIIC-102/Sfc4"/>
</dbReference>
<dbReference type="PANTHER" id="PTHR23082:SF0">
    <property type="entry name" value="GENERAL TRANSCRIPTION FACTOR 3C POLYPEPTIDE 3"/>
    <property type="match status" value="1"/>
</dbReference>
<reference evidence="3" key="1">
    <citation type="journal article" date="2013" name="Genetics">
        <title>The draft genome and transcriptome of Panagrellus redivivus are shaped by the harsh demands of a free-living lifestyle.</title>
        <authorList>
            <person name="Srinivasan J."/>
            <person name="Dillman A.R."/>
            <person name="Macchietto M.G."/>
            <person name="Heikkinen L."/>
            <person name="Lakso M."/>
            <person name="Fracchia K.M."/>
            <person name="Antoshechkin I."/>
            <person name="Mortazavi A."/>
            <person name="Wong G."/>
            <person name="Sternberg P.W."/>
        </authorList>
    </citation>
    <scope>NUCLEOTIDE SEQUENCE [LARGE SCALE GENOMIC DNA]</scope>
    <source>
        <strain evidence="3">MT8872</strain>
    </source>
</reference>
<feature type="region of interest" description="Disordered" evidence="2">
    <location>
        <begin position="1"/>
        <end position="52"/>
    </location>
</feature>
<protein>
    <submittedName>
        <fullName evidence="4">TPR_REGION domain-containing protein</fullName>
    </submittedName>
</protein>
<dbReference type="PROSITE" id="PS50005">
    <property type="entry name" value="TPR"/>
    <property type="match status" value="1"/>
</dbReference>
<dbReference type="Proteomes" id="UP000492821">
    <property type="component" value="Unassembled WGS sequence"/>
</dbReference>
<sequence>MDRPCRSTDRHHLSMDNAASPPSASALNREYAAHAYQYDNNDPDGDLDAGDDYRPLQRAQRAMSAVGQSHILEVPELRTQFQLDIDDDTGEFVVSSPTKQKAPKQSGTSSVKRGNQARTMDALLGQAALESARGNDDKAIALLHDVIRQDPRKPHAYRQIAEICENKQQIPKCFQYRLFACYVDRTSSAEDWDQVGDMAVQLQKYPEAVASFLKAGRIEPGVWIYFHKRIEILERMQMKALAMKTRLMAMETVDLVKSNLSFSWFENMMQGVIEYFMLTDEADKANKALQCYVIRCLQRGIDIMENVFVLTYSLLSRDRHVDNVNLILGCVKGINAVRHDGRPSYKIEFNPPHSTVNINPFPLQDVAKFYVNESFPTILLGRLILSLLYTHNENAIQSLIEVFLVRNIEPEHEDLYMAIGTAYDTIKDFQGGLEYARMMIEDAVHSRLAHSWFLYGLFLERTGEPLEALAAYENVLQYDYRHVDARINMSWILQELDRNDEALEIVKEYSLEGGQRLPNERLLIRQAQVFLDRGYDSHYMNTLRMLLIPHFYLVHLEFENILRKRRTISNKAVHVNLRRAIMGVISRSPLERLVNKYGAIAERDERSLETLTSEQLHEYSMKLIHFLSCFEHQKQELLHVVCYVFLHPRMPAHHIETTQNILFYAAIKAEHYGLAFEFLRYLQMATRSSDDLTEEQKNSRIKQIYLAMNYVFCHHQTVAYQRYVTRLISKFPDEVMLHTMCGNNALMAGSYKTAIYEYSIALKFNPEDPLINLNIALCFTNLASRKDITNRTALAIRAVAFMNVYKTHRLRSGSKQEVWYNVGRMFNQLGMNTFAVYWYERVFNEPIPTLLAHDPTTGDAALVPAEIYDMRPLAALNLIQIVKDYNPQKARALRRQYCVL</sequence>
<feature type="region of interest" description="Disordered" evidence="2">
    <location>
        <begin position="93"/>
        <end position="114"/>
    </location>
</feature>
<reference evidence="4" key="2">
    <citation type="submission" date="2020-10" db="UniProtKB">
        <authorList>
            <consortium name="WormBaseParasite"/>
        </authorList>
    </citation>
    <scope>IDENTIFICATION</scope>
</reference>
<dbReference type="AlphaFoldDB" id="A0A7E4VG51"/>
<dbReference type="Pfam" id="PF14559">
    <property type="entry name" value="TPR_19"/>
    <property type="match status" value="1"/>
</dbReference>
<dbReference type="GO" id="GO:0006383">
    <property type="term" value="P:transcription by RNA polymerase III"/>
    <property type="evidence" value="ECO:0007669"/>
    <property type="project" value="InterPro"/>
</dbReference>